<evidence type="ECO:0000313" key="3">
    <source>
        <dbReference type="Proteomes" id="UP000838756"/>
    </source>
</evidence>
<sequence>MSLTSLGVCANNRGQAGRPSRGSGPRTQRQWGRTCPTHTGQTGLGHQCVNIVKMNKHDMTYRPCDPDELNRIDLGDSATRAKAKVETTASGALN</sequence>
<evidence type="ECO:0000313" key="2">
    <source>
        <dbReference type="EMBL" id="CAH2264017.1"/>
    </source>
</evidence>
<feature type="compositionally biased region" description="Polar residues" evidence="1">
    <location>
        <begin position="25"/>
        <end position="39"/>
    </location>
</feature>
<proteinExistence type="predicted"/>
<feature type="region of interest" description="Disordered" evidence="1">
    <location>
        <begin position="1"/>
        <end position="39"/>
    </location>
</feature>
<evidence type="ECO:0000256" key="1">
    <source>
        <dbReference type="SAM" id="MobiDB-lite"/>
    </source>
</evidence>
<accession>A0A8S4SF99</accession>
<organism evidence="2 3">
    <name type="scientific">Pararge aegeria aegeria</name>
    <dbReference type="NCBI Taxonomy" id="348720"/>
    <lineage>
        <taxon>Eukaryota</taxon>
        <taxon>Metazoa</taxon>
        <taxon>Ecdysozoa</taxon>
        <taxon>Arthropoda</taxon>
        <taxon>Hexapoda</taxon>
        <taxon>Insecta</taxon>
        <taxon>Pterygota</taxon>
        <taxon>Neoptera</taxon>
        <taxon>Endopterygota</taxon>
        <taxon>Lepidoptera</taxon>
        <taxon>Glossata</taxon>
        <taxon>Ditrysia</taxon>
        <taxon>Papilionoidea</taxon>
        <taxon>Nymphalidae</taxon>
        <taxon>Satyrinae</taxon>
        <taxon>Satyrini</taxon>
        <taxon>Parargina</taxon>
        <taxon>Pararge</taxon>
    </lineage>
</organism>
<dbReference type="Proteomes" id="UP000838756">
    <property type="component" value="Unassembled WGS sequence"/>
</dbReference>
<comment type="caution">
    <text evidence="2">The sequence shown here is derived from an EMBL/GenBank/DDBJ whole genome shotgun (WGS) entry which is preliminary data.</text>
</comment>
<dbReference type="AlphaFoldDB" id="A0A8S4SF99"/>
<keyword evidence="3" id="KW-1185">Reference proteome</keyword>
<dbReference type="EMBL" id="CAKXAJ010026240">
    <property type="protein sequence ID" value="CAH2264017.1"/>
    <property type="molecule type" value="Genomic_DNA"/>
</dbReference>
<reference evidence="2" key="1">
    <citation type="submission" date="2022-03" db="EMBL/GenBank/DDBJ databases">
        <authorList>
            <person name="Lindestad O."/>
        </authorList>
    </citation>
    <scope>NUCLEOTIDE SEQUENCE</scope>
</reference>
<protein>
    <submittedName>
        <fullName evidence="2">Jg16398 protein</fullName>
    </submittedName>
</protein>
<name>A0A8S4SF99_9NEOP</name>
<gene>
    <name evidence="2" type="primary">jg16398</name>
    <name evidence="2" type="ORF">PAEG_LOCUS24484</name>
</gene>